<name>M1QAL8_9ZZZZ</name>
<evidence type="ECO:0000256" key="3">
    <source>
        <dbReference type="ARBA" id="ARBA00022750"/>
    </source>
</evidence>
<dbReference type="EC" id="3.4.23.-" evidence="5"/>
<proteinExistence type="inferred from homology"/>
<organism evidence="5">
    <name type="scientific">uncultured organism</name>
    <dbReference type="NCBI Taxonomy" id="155900"/>
    <lineage>
        <taxon>unclassified sequences</taxon>
        <taxon>environmental samples</taxon>
    </lineage>
</organism>
<dbReference type="CDD" id="cd06067">
    <property type="entry name" value="H2MP_MemB-H2evol"/>
    <property type="match status" value="1"/>
</dbReference>
<dbReference type="GO" id="GO:0004190">
    <property type="term" value="F:aspartic-type endopeptidase activity"/>
    <property type="evidence" value="ECO:0007669"/>
    <property type="project" value="UniProtKB-KW"/>
</dbReference>
<keyword evidence="4 5" id="KW-0378">Hydrolase</keyword>
<dbReference type="PANTHER" id="PTHR30302">
    <property type="entry name" value="HYDROGENASE 1 MATURATION PROTEASE"/>
    <property type="match status" value="1"/>
</dbReference>
<dbReference type="GO" id="GO:0008047">
    <property type="term" value="F:enzyme activator activity"/>
    <property type="evidence" value="ECO:0007669"/>
    <property type="project" value="InterPro"/>
</dbReference>
<evidence type="ECO:0000256" key="2">
    <source>
        <dbReference type="ARBA" id="ARBA00022670"/>
    </source>
</evidence>
<sequence length="151" mass="17114">MPKKLLLGAGNDIRGDDGVGEFVAREFEDEDWEVIDCGTMPENYITKVDREDFDLVLIVDAAQMGLEPGEIRKVPRDRLGIFTMSTHAMPLSLLMDYVEKRVEELFLIGIQPKDMGLKEGLTPPLKEAKERMLQLLHSGGWRDIPWLEKSG</sequence>
<dbReference type="InterPro" id="IPR000671">
    <property type="entry name" value="Peptidase_A31"/>
</dbReference>
<dbReference type="NCBIfam" id="TIGR00142">
    <property type="entry name" value="hycI"/>
    <property type="match status" value="1"/>
</dbReference>
<dbReference type="InterPro" id="IPR004420">
    <property type="entry name" value="Pept_A31_hyd_mat_HycI"/>
</dbReference>
<dbReference type="PANTHER" id="PTHR30302:SF1">
    <property type="entry name" value="HYDROGENASE 2 MATURATION PROTEASE"/>
    <property type="match status" value="1"/>
</dbReference>
<dbReference type="Gene3D" id="3.40.50.1450">
    <property type="entry name" value="HybD-like"/>
    <property type="match status" value="1"/>
</dbReference>
<protein>
    <submittedName>
        <fullName evidence="5">Hydrogenase maturation protease HycI</fullName>
        <ecNumber evidence="5">3.4.23.-</ecNumber>
    </submittedName>
</protein>
<dbReference type="InterPro" id="IPR023430">
    <property type="entry name" value="Pept_HybD-like_dom_sf"/>
</dbReference>
<dbReference type="NCBIfam" id="TIGR00072">
    <property type="entry name" value="hydrog_prot"/>
    <property type="match status" value="1"/>
</dbReference>
<dbReference type="GO" id="GO:0016485">
    <property type="term" value="P:protein processing"/>
    <property type="evidence" value="ECO:0007669"/>
    <property type="project" value="TreeGrafter"/>
</dbReference>
<dbReference type="SUPFAM" id="SSF53163">
    <property type="entry name" value="HybD-like"/>
    <property type="match status" value="1"/>
</dbReference>
<keyword evidence="3" id="KW-0064">Aspartyl protease</keyword>
<evidence type="ECO:0000256" key="4">
    <source>
        <dbReference type="ARBA" id="ARBA00022801"/>
    </source>
</evidence>
<dbReference type="Pfam" id="PF01750">
    <property type="entry name" value="HycI"/>
    <property type="match status" value="1"/>
</dbReference>
<evidence type="ECO:0000313" key="5">
    <source>
        <dbReference type="EMBL" id="AGF92988.1"/>
    </source>
</evidence>
<accession>M1QAL8</accession>
<dbReference type="AlphaFoldDB" id="M1QAL8"/>
<reference evidence="5" key="1">
    <citation type="journal article" date="2013" name="Syst. Appl. Microbiol.">
        <title>New insights into the archaeal diversity of a hypersaline microbial mat obtained by a metagenomic approach.</title>
        <authorList>
            <person name="Lopez-Lopez A."/>
            <person name="Richter M."/>
            <person name="Pena A."/>
            <person name="Tamames J."/>
            <person name="Rossello-Mora R."/>
        </authorList>
    </citation>
    <scope>NUCLEOTIDE SEQUENCE</scope>
</reference>
<comment type="similarity">
    <text evidence="1">Belongs to the peptidase A31 family.</text>
</comment>
<dbReference type="EMBL" id="JX684078">
    <property type="protein sequence ID" value="AGF92988.1"/>
    <property type="molecule type" value="Genomic_DNA"/>
</dbReference>
<keyword evidence="2 5" id="KW-0645">Protease</keyword>
<evidence type="ECO:0000256" key="1">
    <source>
        <dbReference type="ARBA" id="ARBA00006814"/>
    </source>
</evidence>
<dbReference type="PRINTS" id="PR00446">
    <property type="entry name" value="HYDRGNUPTAKE"/>
</dbReference>
<gene>
    <name evidence="5" type="ORF">FLSS-6_0043</name>
</gene>